<gene>
    <name evidence="5" type="ORF">C8N34_102147</name>
</gene>
<dbReference type="Proteomes" id="UP000244224">
    <property type="component" value="Unassembled WGS sequence"/>
</dbReference>
<dbReference type="OrthoDB" id="9804785at2"/>
<reference evidence="5 6" key="1">
    <citation type="submission" date="2018-04" db="EMBL/GenBank/DDBJ databases">
        <title>Genomic Encyclopedia of Archaeal and Bacterial Type Strains, Phase II (KMG-II): from individual species to whole genera.</title>
        <authorList>
            <person name="Goeker M."/>
        </authorList>
    </citation>
    <scope>NUCLEOTIDE SEQUENCE [LARGE SCALE GENOMIC DNA]</scope>
    <source>
        <strain evidence="5 6">DSM 21823</strain>
    </source>
</reference>
<evidence type="ECO:0000313" key="6">
    <source>
        <dbReference type="Proteomes" id="UP000244224"/>
    </source>
</evidence>
<dbReference type="GO" id="GO:0005886">
    <property type="term" value="C:plasma membrane"/>
    <property type="evidence" value="ECO:0007669"/>
    <property type="project" value="TreeGrafter"/>
</dbReference>
<evidence type="ECO:0000256" key="2">
    <source>
        <dbReference type="ARBA" id="ARBA00022741"/>
    </source>
</evidence>
<dbReference type="Gene3D" id="3.30.450.90">
    <property type="match status" value="1"/>
</dbReference>
<name>A0A2T6B8L9_9RHOB</name>
<dbReference type="SUPFAM" id="SSF52540">
    <property type="entry name" value="P-loop containing nucleoside triphosphate hydrolases"/>
    <property type="match status" value="1"/>
</dbReference>
<dbReference type="InterPro" id="IPR027417">
    <property type="entry name" value="P-loop_NTPase"/>
</dbReference>
<accession>A0A2T6B8L9</accession>
<keyword evidence="3" id="KW-0067">ATP-binding</keyword>
<evidence type="ECO:0000256" key="3">
    <source>
        <dbReference type="ARBA" id="ARBA00022840"/>
    </source>
</evidence>
<evidence type="ECO:0000313" key="5">
    <source>
        <dbReference type="EMBL" id="PTX52368.1"/>
    </source>
</evidence>
<dbReference type="GO" id="GO:0016887">
    <property type="term" value="F:ATP hydrolysis activity"/>
    <property type="evidence" value="ECO:0007669"/>
    <property type="project" value="TreeGrafter"/>
</dbReference>
<dbReference type="PANTHER" id="PTHR30258">
    <property type="entry name" value="TYPE II SECRETION SYSTEM PROTEIN GSPE-RELATED"/>
    <property type="match status" value="1"/>
</dbReference>
<feature type="domain" description="Bacterial type II secretion system protein E" evidence="4">
    <location>
        <begin position="127"/>
        <end position="488"/>
    </location>
</feature>
<dbReference type="Gene3D" id="3.40.50.300">
    <property type="entry name" value="P-loop containing nucleotide triphosphate hydrolases"/>
    <property type="match status" value="1"/>
</dbReference>
<dbReference type="GO" id="GO:0005524">
    <property type="term" value="F:ATP binding"/>
    <property type="evidence" value="ECO:0007669"/>
    <property type="project" value="UniProtKB-KW"/>
</dbReference>
<comment type="caution">
    <text evidence="5">The sequence shown here is derived from an EMBL/GenBank/DDBJ whole genome shotgun (WGS) entry which is preliminary data.</text>
</comment>
<protein>
    <submittedName>
        <fullName evidence="5">Type II secretory ATPase GspE/PulE/Tfp pilus assembly ATPase PilB-like protein</fullName>
    </submittedName>
</protein>
<dbReference type="AlphaFoldDB" id="A0A2T6B8L9"/>
<dbReference type="PANTHER" id="PTHR30258:SF3">
    <property type="entry name" value="SLL1921 PROTEIN"/>
    <property type="match status" value="1"/>
</dbReference>
<dbReference type="Pfam" id="PF00437">
    <property type="entry name" value="T2SSE"/>
    <property type="match status" value="1"/>
</dbReference>
<sequence>MSVEAARPGLPALRPRSEISPFEAVRITTALPISDLLTRDGGDIPITVEDRRMVAIFRNGIALVSKPDRWSGRVKSILNLARNSGHKVNDVVEVETAVIIDLYARAHDETTNGTAVLTEGVERQRELATLLARAAALGASDIHIRVLRHTAEARVRVHGRMMDLDFRNPEDGTALIKAAIAVSSDQGSASSDMAFQQGALTPSSGLLPRGVELIRLQYSPTSENRSALVMRLKYRSDPKDTEIDSLGYADHHIRDIAVMRRRTSGLYLLAGKVSSGKSTTLQRTLNKMLIEKGREISMFIIEEPKELDIPGAIQVVAKPQPDGTDGFSAGMWASLRSDPNVIVLGEIRTERIAELAMEVIGSGHAVWSTIHAGSALGIMDRLLDLKVPIADLTRPDLKGGLIYQRLCGVMCKHCRRDLKTALRDRRVSHELAKGVLRLFDLPPEEIHIRGDGCDKCRGGLTGRTVVAETVEITPGLLLLMRDGKREEMRRHWVTPVTEGGMGGLPVLHHALAKVGAGICDINEVEEEVDLLSVYERDFGHLLPRLREDVAALRGRT</sequence>
<keyword evidence="2" id="KW-0547">Nucleotide-binding</keyword>
<dbReference type="EMBL" id="QBKP01000002">
    <property type="protein sequence ID" value="PTX52368.1"/>
    <property type="molecule type" value="Genomic_DNA"/>
</dbReference>
<evidence type="ECO:0000259" key="4">
    <source>
        <dbReference type="Pfam" id="PF00437"/>
    </source>
</evidence>
<keyword evidence="6" id="KW-1185">Reference proteome</keyword>
<dbReference type="RefSeq" id="WP_108127752.1">
    <property type="nucleotide sequence ID" value="NZ_QBKP01000002.1"/>
</dbReference>
<organism evidence="5 6">
    <name type="scientific">Gemmobacter caeni</name>
    <dbReference type="NCBI Taxonomy" id="589035"/>
    <lineage>
        <taxon>Bacteria</taxon>
        <taxon>Pseudomonadati</taxon>
        <taxon>Pseudomonadota</taxon>
        <taxon>Alphaproteobacteria</taxon>
        <taxon>Rhodobacterales</taxon>
        <taxon>Paracoccaceae</taxon>
        <taxon>Gemmobacter</taxon>
    </lineage>
</organism>
<comment type="similarity">
    <text evidence="1">Belongs to the GSP E family.</text>
</comment>
<evidence type="ECO:0000256" key="1">
    <source>
        <dbReference type="ARBA" id="ARBA00006611"/>
    </source>
</evidence>
<proteinExistence type="inferred from homology"/>
<dbReference type="InterPro" id="IPR001482">
    <property type="entry name" value="T2SS/T4SS_dom"/>
</dbReference>